<comment type="caution">
    <text evidence="9">The sequence shown here is derived from an EMBL/GenBank/DDBJ whole genome shotgun (WGS) entry which is preliminary data.</text>
</comment>
<feature type="compositionally biased region" description="Low complexity" evidence="7">
    <location>
        <begin position="427"/>
        <end position="440"/>
    </location>
</feature>
<dbReference type="InterPro" id="IPR018469">
    <property type="entry name" value="Dual_oxidase_maturation_fac"/>
</dbReference>
<dbReference type="GO" id="GO:0005789">
    <property type="term" value="C:endoplasmic reticulum membrane"/>
    <property type="evidence" value="ECO:0007669"/>
    <property type="project" value="InterPro"/>
</dbReference>
<comment type="subcellular location">
    <subcellularLocation>
        <location evidence="1">Membrane</location>
        <topology evidence="1">Multi-pass membrane protein</topology>
    </subcellularLocation>
</comment>
<evidence type="ECO:0000256" key="8">
    <source>
        <dbReference type="SAM" id="Phobius"/>
    </source>
</evidence>
<feature type="transmembrane region" description="Helical" evidence="8">
    <location>
        <begin position="251"/>
        <end position="276"/>
    </location>
</feature>
<feature type="transmembrane region" description="Helical" evidence="8">
    <location>
        <begin position="212"/>
        <end position="231"/>
    </location>
</feature>
<dbReference type="Pfam" id="PF10204">
    <property type="entry name" value="DuoxA"/>
    <property type="match status" value="1"/>
</dbReference>
<feature type="compositionally biased region" description="Low complexity" evidence="7">
    <location>
        <begin position="509"/>
        <end position="519"/>
    </location>
</feature>
<evidence type="ECO:0008006" key="11">
    <source>
        <dbReference type="Google" id="ProtNLM"/>
    </source>
</evidence>
<evidence type="ECO:0000256" key="4">
    <source>
        <dbReference type="ARBA" id="ARBA00022989"/>
    </source>
</evidence>
<evidence type="ECO:0000256" key="3">
    <source>
        <dbReference type="ARBA" id="ARBA00022692"/>
    </source>
</evidence>
<keyword evidence="4 8" id="KW-1133">Transmembrane helix</keyword>
<evidence type="ECO:0000313" key="10">
    <source>
        <dbReference type="Proteomes" id="UP001497497"/>
    </source>
</evidence>
<protein>
    <recommendedName>
        <fullName evidence="11">Dual oxidase maturation factor 1</fullName>
    </recommendedName>
</protein>
<evidence type="ECO:0000256" key="2">
    <source>
        <dbReference type="ARBA" id="ARBA00009816"/>
    </source>
</evidence>
<dbReference type="AlphaFoldDB" id="A0AAV2HL91"/>
<evidence type="ECO:0000256" key="6">
    <source>
        <dbReference type="ARBA" id="ARBA00023180"/>
    </source>
</evidence>
<dbReference type="EMBL" id="CAXITT010000172">
    <property type="protein sequence ID" value="CAL1534462.1"/>
    <property type="molecule type" value="Genomic_DNA"/>
</dbReference>
<feature type="region of interest" description="Disordered" evidence="7">
    <location>
        <begin position="425"/>
        <end position="451"/>
    </location>
</feature>
<keyword evidence="6" id="KW-0325">Glycoprotein</keyword>
<dbReference type="PANTHER" id="PTHR31158:SF1">
    <property type="entry name" value="DOXA1 FACTOR-RELATED"/>
    <property type="match status" value="1"/>
</dbReference>
<organism evidence="9 10">
    <name type="scientific">Lymnaea stagnalis</name>
    <name type="common">Great pond snail</name>
    <name type="synonym">Helix stagnalis</name>
    <dbReference type="NCBI Taxonomy" id="6523"/>
    <lineage>
        <taxon>Eukaryota</taxon>
        <taxon>Metazoa</taxon>
        <taxon>Spiralia</taxon>
        <taxon>Lophotrochozoa</taxon>
        <taxon>Mollusca</taxon>
        <taxon>Gastropoda</taxon>
        <taxon>Heterobranchia</taxon>
        <taxon>Euthyneura</taxon>
        <taxon>Panpulmonata</taxon>
        <taxon>Hygrophila</taxon>
        <taxon>Lymnaeoidea</taxon>
        <taxon>Lymnaeidae</taxon>
        <taxon>Lymnaea</taxon>
    </lineage>
</organism>
<reference evidence="9 10" key="1">
    <citation type="submission" date="2024-04" db="EMBL/GenBank/DDBJ databases">
        <authorList>
            <consortium name="Genoscope - CEA"/>
            <person name="William W."/>
        </authorList>
    </citation>
    <scope>NUCLEOTIDE SEQUENCE [LARGE SCALE GENOMIC DNA]</scope>
</reference>
<sequence length="568" mass="62414">MAWFRAFRNEHGFMSYPDNATPVTYDIPLVVVTYVCILISVATLIATLGIRGRERWSAALRASYAVAICSILLVCLYGHSWQYGEVKIRTPYVYRNNLPFEGLVGVNVALDGANVTLDGYYSGPMGRAHVHYTESMPYTDYGQEYQSYNYFLSRGLPAPVLKVMEFLTVDAGDLRWGRTFHSSGQYAYALLWTAFAFWIVTNVLLFSVIIYGAYMCFLTGLCMVLACVAYHCCQNPQPLAIAFGGSYLRLVYGWCFWLTLISGIVTLLVGAILVILEHFALKSVSEFFHLEKLSDEEFAECEDLRGSNPNLLMDRRGSIVPPTSERRGSIFLDPSRKASWFGDNLLQKSISFGDLTGVGKHAKDETGSSKINPVFRADDKTRSLKSDAVRIDMECLCEDTEVCLSTKKPSLATLKEHRENHANEKISSAGSSMMGATSAGHLSSSGACHTPKSARVHFTQPAGILRRASEGDLLATEPKRARQVSECSYGFESEDEPGTQATPQHAAYSRQSSSQSSDSVGHASLESAHSGASFGDDKLGRGSVSGDSKTSPSDHNEKAEVYVNVELS</sequence>
<comment type="similarity">
    <text evidence="2">Belongs to the DUOXA family.</text>
</comment>
<accession>A0AAV2HL91</accession>
<dbReference type="Proteomes" id="UP001497497">
    <property type="component" value="Unassembled WGS sequence"/>
</dbReference>
<dbReference type="PANTHER" id="PTHR31158">
    <property type="entry name" value="DUAL OXIDASE 2"/>
    <property type="match status" value="1"/>
</dbReference>
<name>A0AAV2HL91_LYMST</name>
<keyword evidence="10" id="KW-1185">Reference proteome</keyword>
<feature type="region of interest" description="Disordered" evidence="7">
    <location>
        <begin position="485"/>
        <end position="568"/>
    </location>
</feature>
<keyword evidence="3 8" id="KW-0812">Transmembrane</keyword>
<evidence type="ECO:0000313" key="9">
    <source>
        <dbReference type="EMBL" id="CAL1534462.1"/>
    </source>
</evidence>
<feature type="transmembrane region" description="Helical" evidence="8">
    <location>
        <begin position="186"/>
        <end position="205"/>
    </location>
</feature>
<feature type="transmembrane region" description="Helical" evidence="8">
    <location>
        <begin position="62"/>
        <end position="81"/>
    </location>
</feature>
<proteinExistence type="inferred from homology"/>
<evidence type="ECO:0000256" key="5">
    <source>
        <dbReference type="ARBA" id="ARBA00023136"/>
    </source>
</evidence>
<keyword evidence="5 8" id="KW-0472">Membrane</keyword>
<gene>
    <name evidence="9" type="ORF">GSLYS_00008422001</name>
</gene>
<feature type="transmembrane region" description="Helical" evidence="8">
    <location>
        <begin position="27"/>
        <end position="50"/>
    </location>
</feature>
<dbReference type="GO" id="GO:0015031">
    <property type="term" value="P:protein transport"/>
    <property type="evidence" value="ECO:0007669"/>
    <property type="project" value="InterPro"/>
</dbReference>
<evidence type="ECO:0000256" key="7">
    <source>
        <dbReference type="SAM" id="MobiDB-lite"/>
    </source>
</evidence>
<evidence type="ECO:0000256" key="1">
    <source>
        <dbReference type="ARBA" id="ARBA00004141"/>
    </source>
</evidence>